<protein>
    <submittedName>
        <fullName evidence="2">Uncharacterized protein</fullName>
    </submittedName>
</protein>
<reference evidence="2 3" key="1">
    <citation type="submission" date="2016-11" db="EMBL/GenBank/DDBJ databases">
        <title>Whole genomes of Flavobacteriaceae.</title>
        <authorList>
            <person name="Stine C."/>
            <person name="Li C."/>
            <person name="Tadesse D."/>
        </authorList>
    </citation>
    <scope>NUCLEOTIDE SEQUENCE [LARGE SCALE GENOMIC DNA]</scope>
    <source>
        <strain evidence="2 3">DSM 24704</strain>
    </source>
</reference>
<evidence type="ECO:0000313" key="3">
    <source>
        <dbReference type="Proteomes" id="UP000214684"/>
    </source>
</evidence>
<keyword evidence="1" id="KW-0812">Transmembrane</keyword>
<accession>A0A227P787</accession>
<feature type="transmembrane region" description="Helical" evidence="1">
    <location>
        <begin position="152"/>
        <end position="170"/>
    </location>
</feature>
<name>A0A227P787_9FLAO</name>
<dbReference type="EMBL" id="MUGS01000027">
    <property type="protein sequence ID" value="OXG05098.1"/>
    <property type="molecule type" value="Genomic_DNA"/>
</dbReference>
<comment type="caution">
    <text evidence="2">The sequence shown here is derived from an EMBL/GenBank/DDBJ whole genome shotgun (WGS) entry which is preliminary data.</text>
</comment>
<keyword evidence="3" id="KW-1185">Reference proteome</keyword>
<gene>
    <name evidence="2" type="ORF">B0A64_13800</name>
</gene>
<keyword evidence="1" id="KW-1133">Transmembrane helix</keyword>
<proteinExistence type="predicted"/>
<keyword evidence="1" id="KW-0472">Membrane</keyword>
<sequence>MQIKNNSIINLTYFNMIESQIKDKILKYCLIEGTDDNFTIATEVIRDMFPEMTNQEMLYYISEIGKHPEIIIDYFDHNETYVIQVGIATKKFIENGGFSKIEEIKIKNETNKVKKEEFEYLLAKSNLEANKLNKKIANQNLKNERNNKVTSWINIVLGAINIGLLIWQIIKK</sequence>
<dbReference type="Proteomes" id="UP000214684">
    <property type="component" value="Unassembled WGS sequence"/>
</dbReference>
<evidence type="ECO:0000313" key="2">
    <source>
        <dbReference type="EMBL" id="OXG05098.1"/>
    </source>
</evidence>
<evidence type="ECO:0000256" key="1">
    <source>
        <dbReference type="SAM" id="Phobius"/>
    </source>
</evidence>
<dbReference type="AlphaFoldDB" id="A0A227P787"/>
<organism evidence="2 3">
    <name type="scientific">Flavobacterium araucananum</name>
    <dbReference type="NCBI Taxonomy" id="946678"/>
    <lineage>
        <taxon>Bacteria</taxon>
        <taxon>Pseudomonadati</taxon>
        <taxon>Bacteroidota</taxon>
        <taxon>Flavobacteriia</taxon>
        <taxon>Flavobacteriales</taxon>
        <taxon>Flavobacteriaceae</taxon>
        <taxon>Flavobacterium</taxon>
    </lineage>
</organism>